<feature type="short sequence motif" description="Cx2C motif 2" evidence="10">
    <location>
        <begin position="287"/>
        <end position="290"/>
    </location>
</feature>
<dbReference type="GO" id="GO:0051537">
    <property type="term" value="F:2 iron, 2 sulfur cluster binding"/>
    <property type="evidence" value="ECO:0007669"/>
    <property type="project" value="UniProtKB-UniRule"/>
</dbReference>
<evidence type="ECO:0000256" key="4">
    <source>
        <dbReference type="ARBA" id="ARBA00022490"/>
    </source>
</evidence>
<evidence type="ECO:0000259" key="13">
    <source>
        <dbReference type="Pfam" id="PF20922"/>
    </source>
</evidence>
<dbReference type="GO" id="GO:0016226">
    <property type="term" value="P:iron-sulfur cluster assembly"/>
    <property type="evidence" value="ECO:0007669"/>
    <property type="project" value="UniProtKB-UniRule"/>
</dbReference>
<comment type="caution">
    <text evidence="10">Lacks conserved residue(s) required for the propagation of feature annotation.</text>
</comment>
<dbReference type="InterPro" id="IPR049011">
    <property type="entry name" value="Anamorsin_N_metazoan"/>
</dbReference>
<accession>A0A1Y1Z310</accession>
<feature type="region of interest" description="Fe-S binding site B" evidence="10">
    <location>
        <begin position="276"/>
        <end position="290"/>
    </location>
</feature>
<dbReference type="OrthoDB" id="311633at2759"/>
<sequence>MFEINAGDRVLLVGNPQVKMEALVQCRSELDQKVSPNGKVDFEQFDRIPILYLSPIYNAILTGVLQPSGTAHNAVVLRKLLGALLPGGRIILHEPALVEGEQNTAAPVNRTAKDIVSELKISGFIDISVNSRILTEEELNDYIQNTWSLQDRDNAHQSLQGKLEMVQIVAKKPAYEVGASAALPFARKKAATQATKRAAVWKISANDEDEELEDEDDLLDEEDLAKPDPSSLTKPDDCSSKKKACKNCSCGLSEELEEKKRVVPKPTPAPAPVSSCGSCYLGDAFRCGSCPYLGMPAFKPGEKVQLGGNMMADDIDL</sequence>
<keyword evidence="6 10" id="KW-0479">Metal-binding</keyword>
<evidence type="ECO:0000256" key="8">
    <source>
        <dbReference type="ARBA" id="ARBA00023014"/>
    </source>
</evidence>
<feature type="binding site" evidence="10">
    <location>
        <position position="248"/>
    </location>
    <ligand>
        <name>[2Fe-2S] cluster</name>
        <dbReference type="ChEBI" id="CHEBI:190135"/>
    </ligand>
</feature>
<evidence type="ECO:0000256" key="3">
    <source>
        <dbReference type="ARBA" id="ARBA00022485"/>
    </source>
</evidence>
<evidence type="ECO:0000259" key="12">
    <source>
        <dbReference type="Pfam" id="PF05093"/>
    </source>
</evidence>
<dbReference type="GO" id="GO:0005758">
    <property type="term" value="C:mitochondrial intermembrane space"/>
    <property type="evidence" value="ECO:0007669"/>
    <property type="project" value="UniProtKB-SubCell"/>
</dbReference>
<dbReference type="InParanoid" id="A0A1Y1Z310"/>
<keyword evidence="3 10" id="KW-0004">4Fe-4S</keyword>
<evidence type="ECO:0000256" key="11">
    <source>
        <dbReference type="SAM" id="MobiDB-lite"/>
    </source>
</evidence>
<comment type="cofactor">
    <cofactor evidence="1 10">
        <name>[4Fe-4S] cluster</name>
        <dbReference type="ChEBI" id="CHEBI:49883"/>
    </cofactor>
</comment>
<evidence type="ECO:0000256" key="7">
    <source>
        <dbReference type="ARBA" id="ARBA00023004"/>
    </source>
</evidence>
<dbReference type="PANTHER" id="PTHR13273">
    <property type="entry name" value="ANAMORSIN"/>
    <property type="match status" value="1"/>
</dbReference>
<comment type="subcellular location">
    <subcellularLocation>
        <location evidence="10">Cytoplasm</location>
    </subcellularLocation>
    <subcellularLocation>
        <location evidence="10">Mitochondrion intermembrane space</location>
    </subcellularLocation>
</comment>
<evidence type="ECO:0000256" key="10">
    <source>
        <dbReference type="HAMAP-Rule" id="MF_03115"/>
    </source>
</evidence>
<dbReference type="InterPro" id="IPR029063">
    <property type="entry name" value="SAM-dependent_MTases_sf"/>
</dbReference>
<feature type="binding site" evidence="10">
    <location>
        <position position="290"/>
    </location>
    <ligand>
        <name>[4Fe-4S] cluster</name>
        <dbReference type="ChEBI" id="CHEBI:49883"/>
    </ligand>
</feature>
<dbReference type="GO" id="GO:0009055">
    <property type="term" value="F:electron transfer activity"/>
    <property type="evidence" value="ECO:0007669"/>
    <property type="project" value="UniProtKB-UniRule"/>
</dbReference>
<dbReference type="Gene3D" id="3.40.50.150">
    <property type="entry name" value="Vaccinia Virus protein VP39"/>
    <property type="match status" value="1"/>
</dbReference>
<evidence type="ECO:0000313" key="14">
    <source>
        <dbReference type="EMBL" id="ORY04235.1"/>
    </source>
</evidence>
<feature type="binding site" evidence="10">
    <location>
        <position position="250"/>
    </location>
    <ligand>
        <name>[2Fe-2S] cluster</name>
        <dbReference type="ChEBI" id="CHEBI:190135"/>
    </ligand>
</feature>
<reference evidence="14 15" key="1">
    <citation type="submission" date="2016-07" db="EMBL/GenBank/DDBJ databases">
        <title>Pervasive Adenine N6-methylation of Active Genes in Fungi.</title>
        <authorList>
            <consortium name="DOE Joint Genome Institute"/>
            <person name="Mondo S.J."/>
            <person name="Dannebaum R.O."/>
            <person name="Kuo R.C."/>
            <person name="Labutti K."/>
            <person name="Haridas S."/>
            <person name="Kuo A."/>
            <person name="Salamov A."/>
            <person name="Ahrendt S.R."/>
            <person name="Lipzen A."/>
            <person name="Sullivan W."/>
            <person name="Andreopoulos W.B."/>
            <person name="Clum A."/>
            <person name="Lindquist E."/>
            <person name="Daum C."/>
            <person name="Ramamoorthy G.K."/>
            <person name="Gryganskyi A."/>
            <person name="Culley D."/>
            <person name="Magnuson J.K."/>
            <person name="James T.Y."/>
            <person name="O'Malley M.A."/>
            <person name="Stajich J.E."/>
            <person name="Spatafora J.W."/>
            <person name="Visel A."/>
            <person name="Grigoriev I.V."/>
        </authorList>
    </citation>
    <scope>NUCLEOTIDE SEQUENCE [LARGE SCALE GENOMIC DNA]</scope>
    <source>
        <strain evidence="14 15">CBS 931.73</strain>
    </source>
</reference>
<comment type="domain">
    <text evidence="10">The twin Cx2C motifs are involved in the recognition by the mitochondrial MIA40-ERV1 disulfide relay system. The formation of 2 disulfide bonds in the Cx2C motifs through dithiol/disulfide exchange reactions effectively traps the protein in the mitochondrial intermembrane space.</text>
</comment>
<keyword evidence="15" id="KW-1185">Reference proteome</keyword>
<dbReference type="Pfam" id="PF20922">
    <property type="entry name" value="Anamorsin_N"/>
    <property type="match status" value="1"/>
</dbReference>
<feature type="short sequence motif" description="Cx2C motif 1" evidence="10">
    <location>
        <begin position="276"/>
        <end position="279"/>
    </location>
</feature>
<dbReference type="HAMAP" id="MF_03115">
    <property type="entry name" value="Anamorsin"/>
    <property type="match status" value="1"/>
</dbReference>
<feature type="binding site" evidence="10">
    <location>
        <position position="276"/>
    </location>
    <ligand>
        <name>[4Fe-4S] cluster</name>
        <dbReference type="ChEBI" id="CHEBI:49883"/>
    </ligand>
</feature>
<dbReference type="Proteomes" id="UP000193498">
    <property type="component" value="Unassembled WGS sequence"/>
</dbReference>
<feature type="binding site" evidence="10">
    <location>
        <position position="287"/>
    </location>
    <ligand>
        <name>[4Fe-4S] cluster</name>
        <dbReference type="ChEBI" id="CHEBI:49883"/>
    </ligand>
</feature>
<keyword evidence="9 10" id="KW-0496">Mitochondrion</keyword>
<dbReference type="InterPro" id="IPR046408">
    <property type="entry name" value="CIAPIN1"/>
</dbReference>
<feature type="compositionally biased region" description="Acidic residues" evidence="11">
    <location>
        <begin position="207"/>
        <end position="223"/>
    </location>
</feature>
<dbReference type="STRING" id="1314790.A0A1Y1Z310"/>
<dbReference type="EMBL" id="MCFE01000037">
    <property type="protein sequence ID" value="ORY04235.1"/>
    <property type="molecule type" value="Genomic_DNA"/>
</dbReference>
<feature type="binding site" evidence="10">
    <location>
        <position position="245"/>
    </location>
    <ligand>
        <name>[2Fe-2S] cluster</name>
        <dbReference type="ChEBI" id="CHEBI:190135"/>
    </ligand>
</feature>
<dbReference type="Pfam" id="PF05093">
    <property type="entry name" value="CIAPIN1"/>
    <property type="match status" value="1"/>
</dbReference>
<keyword evidence="5 10" id="KW-0001">2Fe-2S</keyword>
<evidence type="ECO:0000256" key="9">
    <source>
        <dbReference type="ARBA" id="ARBA00023128"/>
    </source>
</evidence>
<dbReference type="GO" id="GO:0051539">
    <property type="term" value="F:4 iron, 4 sulfur cluster binding"/>
    <property type="evidence" value="ECO:0007669"/>
    <property type="project" value="UniProtKB-KW"/>
</dbReference>
<comment type="similarity">
    <text evidence="2 10">Belongs to the anamorsin family.</text>
</comment>
<evidence type="ECO:0000313" key="15">
    <source>
        <dbReference type="Proteomes" id="UP000193498"/>
    </source>
</evidence>
<protein>
    <submittedName>
        <fullName evidence="14">DUF689-domain-containing protein</fullName>
    </submittedName>
</protein>
<evidence type="ECO:0000256" key="6">
    <source>
        <dbReference type="ARBA" id="ARBA00022723"/>
    </source>
</evidence>
<proteinExistence type="inferred from homology"/>
<dbReference type="PANTHER" id="PTHR13273:SF14">
    <property type="entry name" value="ANAMORSIN"/>
    <property type="match status" value="1"/>
</dbReference>
<comment type="caution">
    <text evidence="14">The sequence shown here is derived from an EMBL/GenBank/DDBJ whole genome shotgun (WGS) entry which is preliminary data.</text>
</comment>
<comment type="domain">
    <text evidence="10">The N-terminal domain has structural similarity with S-adenosyl-L-methionine-dependent methyltransferases, but does not bind S-adenosyl-L-methionine. It is required for correct assembly of the 2 Fe-S clusters.</text>
</comment>
<feature type="binding site" evidence="10">
    <location>
        <position position="238"/>
    </location>
    <ligand>
        <name>[2Fe-2S] cluster</name>
        <dbReference type="ChEBI" id="CHEBI:190135"/>
    </ligand>
</feature>
<dbReference type="AlphaFoldDB" id="A0A1Y1Z310"/>
<evidence type="ECO:0000256" key="1">
    <source>
        <dbReference type="ARBA" id="ARBA00001966"/>
    </source>
</evidence>
<evidence type="ECO:0000256" key="2">
    <source>
        <dbReference type="ARBA" id="ARBA00008169"/>
    </source>
</evidence>
<name>A0A1Y1Z310_9FUNG</name>
<feature type="domain" description="Anamorsin C-terminal" evidence="12">
    <location>
        <begin position="273"/>
        <end position="306"/>
    </location>
</feature>
<evidence type="ECO:0000256" key="5">
    <source>
        <dbReference type="ARBA" id="ARBA00022714"/>
    </source>
</evidence>
<organism evidence="14 15">
    <name type="scientific">Basidiobolus meristosporus CBS 931.73</name>
    <dbReference type="NCBI Taxonomy" id="1314790"/>
    <lineage>
        <taxon>Eukaryota</taxon>
        <taxon>Fungi</taxon>
        <taxon>Fungi incertae sedis</taxon>
        <taxon>Zoopagomycota</taxon>
        <taxon>Entomophthoromycotina</taxon>
        <taxon>Basidiobolomycetes</taxon>
        <taxon>Basidiobolales</taxon>
        <taxon>Basidiobolaceae</taxon>
        <taxon>Basidiobolus</taxon>
    </lineage>
</organism>
<comment type="cofactor">
    <cofactor evidence="10">
        <name>[2Fe-2S] cluster</name>
        <dbReference type="ChEBI" id="CHEBI:190135"/>
    </cofactor>
</comment>
<dbReference type="GO" id="GO:0046872">
    <property type="term" value="F:metal ion binding"/>
    <property type="evidence" value="ECO:0007669"/>
    <property type="project" value="UniProtKB-KW"/>
</dbReference>
<feature type="binding site" evidence="10">
    <location>
        <position position="279"/>
    </location>
    <ligand>
        <name>[4Fe-4S] cluster</name>
        <dbReference type="ChEBI" id="CHEBI:49883"/>
    </ligand>
</feature>
<keyword evidence="7 10" id="KW-0408">Iron</keyword>
<feature type="domain" description="Anamorsin N-terminal" evidence="13">
    <location>
        <begin position="7"/>
        <end position="180"/>
    </location>
</feature>
<gene>
    <name evidence="14" type="ORF">K493DRAFT_345750</name>
</gene>
<comment type="domain">
    <text evidence="10">The C-terminal domain binds 2 Fe-S clusters but is otherwise mostly in an intrinsically disordered conformation.</text>
</comment>
<keyword evidence="8 10" id="KW-0411">Iron-sulfur</keyword>
<keyword evidence="4 10" id="KW-0963">Cytoplasm</keyword>
<dbReference type="InterPro" id="IPR007785">
    <property type="entry name" value="Anamorsin"/>
</dbReference>
<feature type="region of interest" description="Disordered" evidence="11">
    <location>
        <begin position="207"/>
        <end position="241"/>
    </location>
</feature>